<dbReference type="GO" id="GO:0016787">
    <property type="term" value="F:hydrolase activity"/>
    <property type="evidence" value="ECO:0007669"/>
    <property type="project" value="UniProtKB-KW"/>
</dbReference>
<dbReference type="EMBL" id="CP134537">
    <property type="protein sequence ID" value="WNH09619.1"/>
    <property type="molecule type" value="Genomic_DNA"/>
</dbReference>
<protein>
    <submittedName>
        <fullName evidence="1">SGNH hydrolase domain-containing protein</fullName>
    </submittedName>
</protein>
<dbReference type="InterPro" id="IPR036514">
    <property type="entry name" value="SGNH_hydro_sf"/>
</dbReference>
<sequence>MLNFFSFFKSKEKVFVFGDSHARVFNFINANFKVKYKLDVTAVGGATAQGLVNPRSKTNALKIFKEKIHLNCKKNDYLFFFIGEVDCGFVIWYRAKKYNESVDFQLERSINNYKEFLIELKKNGFKNIFIIETVPPTIFDGHEGKIAHERREVNVSIKKRTELTNNYNKRLEKLAKENEFGFVKLTTDLIDNHTGLVKLSLLNDDKTDHHLSNKKFAPIINKLMNDVLEK</sequence>
<gene>
    <name evidence="1" type="ORF">RHP51_02510</name>
</gene>
<dbReference type="SUPFAM" id="SSF52266">
    <property type="entry name" value="SGNH hydrolase"/>
    <property type="match status" value="1"/>
</dbReference>
<keyword evidence="1" id="KW-0378">Hydrolase</keyword>
<dbReference type="RefSeq" id="WP_415866044.1">
    <property type="nucleotide sequence ID" value="NZ_CP134537.1"/>
</dbReference>
<reference evidence="1 2" key="1">
    <citation type="submission" date="2023-09" db="EMBL/GenBank/DDBJ databases">
        <title>Thalassobella suaedae gen. nov., sp. nov., a marine bacterium of the family Flavobacteriaceae isolated from a halophyte Suaeda japonica.</title>
        <authorList>
            <person name="Lee S.Y."/>
            <person name="Hwang C.Y."/>
        </authorList>
    </citation>
    <scope>NUCLEOTIDE SEQUENCE [LARGE SCALE GENOMIC DNA]</scope>
    <source>
        <strain evidence="1 2">HL-DH14</strain>
    </source>
</reference>
<dbReference type="Gene3D" id="3.40.50.1110">
    <property type="entry name" value="SGNH hydrolase"/>
    <property type="match status" value="1"/>
</dbReference>
<organism evidence="1 2">
    <name type="scientific">Thalassobellus suaedae</name>
    <dbReference type="NCBI Taxonomy" id="3074124"/>
    <lineage>
        <taxon>Bacteria</taxon>
        <taxon>Pseudomonadati</taxon>
        <taxon>Bacteroidota</taxon>
        <taxon>Flavobacteriia</taxon>
        <taxon>Flavobacteriales</taxon>
        <taxon>Flavobacteriaceae</taxon>
        <taxon>Thalassobellus</taxon>
    </lineage>
</organism>
<name>A0ABY9XUN6_9FLAO</name>
<dbReference type="Proteomes" id="UP001302806">
    <property type="component" value="Chromosome"/>
</dbReference>
<accession>A0ABY9XUN6</accession>
<evidence type="ECO:0000313" key="1">
    <source>
        <dbReference type="EMBL" id="WNH09619.1"/>
    </source>
</evidence>
<proteinExistence type="predicted"/>
<evidence type="ECO:0000313" key="2">
    <source>
        <dbReference type="Proteomes" id="UP001302806"/>
    </source>
</evidence>